<evidence type="ECO:0008006" key="2">
    <source>
        <dbReference type="Google" id="ProtNLM"/>
    </source>
</evidence>
<gene>
    <name evidence="1" type="ORF">ABEG18_16245</name>
</gene>
<dbReference type="RefSeq" id="WP_406854095.1">
    <property type="nucleotide sequence ID" value="NZ_CP157484.1"/>
</dbReference>
<name>A0AAU7JA86_9HYPH</name>
<accession>A0AAU7JA86</accession>
<sequence>MAPDRARVPNIASAAEADRFAAGLIDVMASLQRVIGEETGLLKASRLREAAGLTEAKTDASRHYVHALEALRANAVALARWAPAAVPRIKAAQASLSDALQLNMAVIATARSVSETIVRSLAQEVAAPRTLTTYGAAGAANRPARPAATPLLVSRSL</sequence>
<reference evidence="1" key="1">
    <citation type="submission" date="2024-05" db="EMBL/GenBank/DDBJ databases">
        <authorList>
            <person name="Kim S."/>
            <person name="Heo J."/>
            <person name="Choi H."/>
            <person name="Choi Y."/>
            <person name="Kwon S.-W."/>
            <person name="Kim Y."/>
        </authorList>
    </citation>
    <scope>NUCLEOTIDE SEQUENCE</scope>
    <source>
        <strain evidence="1">KACC 23698</strain>
    </source>
</reference>
<proteinExistence type="predicted"/>
<organism evidence="1">
    <name type="scientific">Alsobacter sp. KACC 23698</name>
    <dbReference type="NCBI Taxonomy" id="3149229"/>
    <lineage>
        <taxon>Bacteria</taxon>
        <taxon>Pseudomonadati</taxon>
        <taxon>Pseudomonadota</taxon>
        <taxon>Alphaproteobacteria</taxon>
        <taxon>Hyphomicrobiales</taxon>
        <taxon>Alsobacteraceae</taxon>
        <taxon>Alsobacter</taxon>
    </lineage>
</organism>
<dbReference type="AlphaFoldDB" id="A0AAU7JA86"/>
<dbReference type="EMBL" id="CP157484">
    <property type="protein sequence ID" value="XBO37273.1"/>
    <property type="molecule type" value="Genomic_DNA"/>
</dbReference>
<evidence type="ECO:0000313" key="1">
    <source>
        <dbReference type="EMBL" id="XBO37273.1"/>
    </source>
</evidence>
<protein>
    <recommendedName>
        <fullName evidence="2">Flagellar protein FlgN</fullName>
    </recommendedName>
</protein>